<evidence type="ECO:0000313" key="3">
    <source>
        <dbReference type="EMBL" id="KAL0455997.1"/>
    </source>
</evidence>
<dbReference type="InterPro" id="IPR012337">
    <property type="entry name" value="RNaseH-like_sf"/>
</dbReference>
<evidence type="ECO:0000259" key="1">
    <source>
        <dbReference type="Pfam" id="PF13456"/>
    </source>
</evidence>
<proteinExistence type="predicted"/>
<dbReference type="CDD" id="cd09279">
    <property type="entry name" value="RNase_HI_like"/>
    <property type="match status" value="1"/>
</dbReference>
<protein>
    <recommendedName>
        <fullName evidence="4">RNase H type-1 domain-containing protein</fullName>
    </recommendedName>
</protein>
<dbReference type="Pfam" id="PF13456">
    <property type="entry name" value="RVT_3"/>
    <property type="match status" value="1"/>
</dbReference>
<feature type="domain" description="RNase H type-1" evidence="1">
    <location>
        <begin position="6"/>
        <end position="96"/>
    </location>
</feature>
<dbReference type="Gene3D" id="1.10.340.70">
    <property type="match status" value="1"/>
</dbReference>
<dbReference type="Gene3D" id="3.30.420.10">
    <property type="entry name" value="Ribonuclease H-like superfamily/Ribonuclease H"/>
    <property type="match status" value="2"/>
</dbReference>
<reference evidence="3" key="1">
    <citation type="submission" date="2020-06" db="EMBL/GenBank/DDBJ databases">
        <authorList>
            <person name="Li T."/>
            <person name="Hu X."/>
            <person name="Zhang T."/>
            <person name="Song X."/>
            <person name="Zhang H."/>
            <person name="Dai N."/>
            <person name="Sheng W."/>
            <person name="Hou X."/>
            <person name="Wei L."/>
        </authorList>
    </citation>
    <scope>NUCLEOTIDE SEQUENCE</scope>
    <source>
        <strain evidence="3">KEN1</strain>
        <tissue evidence="3">Leaf</tissue>
    </source>
</reference>
<dbReference type="InterPro" id="IPR041588">
    <property type="entry name" value="Integrase_H2C2"/>
</dbReference>
<organism evidence="3">
    <name type="scientific">Sesamum latifolium</name>
    <dbReference type="NCBI Taxonomy" id="2727402"/>
    <lineage>
        <taxon>Eukaryota</taxon>
        <taxon>Viridiplantae</taxon>
        <taxon>Streptophyta</taxon>
        <taxon>Embryophyta</taxon>
        <taxon>Tracheophyta</taxon>
        <taxon>Spermatophyta</taxon>
        <taxon>Magnoliopsida</taxon>
        <taxon>eudicotyledons</taxon>
        <taxon>Gunneridae</taxon>
        <taxon>Pentapetalae</taxon>
        <taxon>asterids</taxon>
        <taxon>lamiids</taxon>
        <taxon>Lamiales</taxon>
        <taxon>Pedaliaceae</taxon>
        <taxon>Sesamum</taxon>
    </lineage>
</organism>
<accession>A0AAW2XPC4</accession>
<dbReference type="AlphaFoldDB" id="A0AAW2XPC4"/>
<gene>
    <name evidence="3" type="ORF">Slati_0938900</name>
</gene>
<dbReference type="GO" id="GO:0003676">
    <property type="term" value="F:nucleic acid binding"/>
    <property type="evidence" value="ECO:0007669"/>
    <property type="project" value="InterPro"/>
</dbReference>
<name>A0AAW2XPC4_9LAMI</name>
<dbReference type="InterPro" id="IPR002156">
    <property type="entry name" value="RNaseH_domain"/>
</dbReference>
<comment type="caution">
    <text evidence="3">The sequence shown here is derived from an EMBL/GenBank/DDBJ whole genome shotgun (WGS) entry which is preliminary data.</text>
</comment>
<dbReference type="Pfam" id="PF17921">
    <property type="entry name" value="Integrase_H2C2"/>
    <property type="match status" value="1"/>
</dbReference>
<sequence length="463" mass="53166">MLFAIKYEEVISNNEAEYETLLVGLNLAREAGVDAINVKSDSQLVVEQVTGGFEARTPEMKRLKEEVLRRMGRFVRCRLSQIPRRENSKADELVRMGSHLCDIRTQHVTLLAVRPEGRTRESNIVSSPPSGSWMDNIRGYLETGNLPEDKGEAQRIKKISSRFFLEGGIQKSFSKPILKCLNPEEAWEVMRKIHEGSCGNHTGGRSLATKILRNGYFWPTIQRDSMQIVRKCVNCQIHGNLHHTPTVGIEFTCPTWPFDHWGMDIIGPFPPTSAKRNPKANGQTEVSNRIILQNIKTKLGQQKRGWMEELPGVLWAYRTTARTSSGETPFSLVYGSEALILAEVVEPTVRVVRYKENNNKKERCLDLDLLDEKKFAAQVQMENYKKKMIKRYNSMVKERPLQIGDLVLRKVEVQRSVGKLEPKWEGPYRVRAIQREGTYELETSEGAKMPRTWTIHNLKKFYY</sequence>
<feature type="domain" description="Integrase zinc-binding" evidence="2">
    <location>
        <begin position="183"/>
        <end position="237"/>
    </location>
</feature>
<dbReference type="SUPFAM" id="SSF53098">
    <property type="entry name" value="Ribonuclease H-like"/>
    <property type="match status" value="2"/>
</dbReference>
<dbReference type="InterPro" id="IPR036397">
    <property type="entry name" value="RNaseH_sf"/>
</dbReference>
<dbReference type="EMBL" id="JACGWN010000003">
    <property type="protein sequence ID" value="KAL0455997.1"/>
    <property type="molecule type" value="Genomic_DNA"/>
</dbReference>
<dbReference type="PANTHER" id="PTHR48475">
    <property type="entry name" value="RIBONUCLEASE H"/>
    <property type="match status" value="1"/>
</dbReference>
<reference evidence="3" key="2">
    <citation type="journal article" date="2024" name="Plant">
        <title>Genomic evolution and insights into agronomic trait innovations of Sesamum species.</title>
        <authorList>
            <person name="Miao H."/>
            <person name="Wang L."/>
            <person name="Qu L."/>
            <person name="Liu H."/>
            <person name="Sun Y."/>
            <person name="Le M."/>
            <person name="Wang Q."/>
            <person name="Wei S."/>
            <person name="Zheng Y."/>
            <person name="Lin W."/>
            <person name="Duan Y."/>
            <person name="Cao H."/>
            <person name="Xiong S."/>
            <person name="Wang X."/>
            <person name="Wei L."/>
            <person name="Li C."/>
            <person name="Ma Q."/>
            <person name="Ju M."/>
            <person name="Zhao R."/>
            <person name="Li G."/>
            <person name="Mu C."/>
            <person name="Tian Q."/>
            <person name="Mei H."/>
            <person name="Zhang T."/>
            <person name="Gao T."/>
            <person name="Zhang H."/>
        </authorList>
    </citation>
    <scope>NUCLEOTIDE SEQUENCE</scope>
    <source>
        <strain evidence="3">KEN1</strain>
    </source>
</reference>
<evidence type="ECO:0000259" key="2">
    <source>
        <dbReference type="Pfam" id="PF17921"/>
    </source>
</evidence>
<evidence type="ECO:0008006" key="4">
    <source>
        <dbReference type="Google" id="ProtNLM"/>
    </source>
</evidence>
<dbReference type="PANTHER" id="PTHR48475:SF2">
    <property type="entry name" value="RIBONUCLEASE H"/>
    <property type="match status" value="1"/>
</dbReference>
<dbReference type="GO" id="GO:0004523">
    <property type="term" value="F:RNA-DNA hybrid ribonuclease activity"/>
    <property type="evidence" value="ECO:0007669"/>
    <property type="project" value="InterPro"/>
</dbReference>